<evidence type="ECO:0000256" key="1">
    <source>
        <dbReference type="ARBA" id="ARBA00010996"/>
    </source>
</evidence>
<dbReference type="PANTHER" id="PTHR12151:SF25">
    <property type="entry name" value="LINALOOL DEHYDRATASE_ISOMERASE DOMAIN-CONTAINING PROTEIN"/>
    <property type="match status" value="1"/>
</dbReference>
<name>A0ABQ3L0Z4_9ALTE</name>
<organism evidence="2 3">
    <name type="scientific">Alishewanella longhuensis</name>
    <dbReference type="NCBI Taxonomy" id="1091037"/>
    <lineage>
        <taxon>Bacteria</taxon>
        <taxon>Pseudomonadati</taxon>
        <taxon>Pseudomonadota</taxon>
        <taxon>Gammaproteobacteria</taxon>
        <taxon>Alteromonadales</taxon>
        <taxon>Alteromonadaceae</taxon>
        <taxon>Alishewanella</taxon>
    </lineage>
</organism>
<reference evidence="3" key="1">
    <citation type="journal article" date="2019" name="Int. J. Syst. Evol. Microbiol.">
        <title>The Global Catalogue of Microorganisms (GCM) 10K type strain sequencing project: providing services to taxonomists for standard genome sequencing and annotation.</title>
        <authorList>
            <consortium name="The Broad Institute Genomics Platform"/>
            <consortium name="The Broad Institute Genome Sequencing Center for Infectious Disease"/>
            <person name="Wu L."/>
            <person name="Ma J."/>
        </authorList>
    </citation>
    <scope>NUCLEOTIDE SEQUENCE [LARGE SCALE GENOMIC DNA]</scope>
    <source>
        <strain evidence="3">CGMCC 1.7003</strain>
    </source>
</reference>
<dbReference type="Proteomes" id="UP000659697">
    <property type="component" value="Unassembled WGS sequence"/>
</dbReference>
<keyword evidence="3" id="KW-1185">Reference proteome</keyword>
<comment type="caution">
    <text evidence="2">The sequence shown here is derived from an EMBL/GenBank/DDBJ whole genome shotgun (WGS) entry which is preliminary data.</text>
</comment>
<comment type="similarity">
    <text evidence="1">Belongs to the SCO1/2 family.</text>
</comment>
<proteinExistence type="inferred from homology"/>
<sequence>MSDKLTLSKLAFPLLLIASLIAGVASYLFWQQQAEPKQALVYPQARNLVEFTLIDQHGNTVGREDLYQQWTLAFVGYTYCPDICPLTLAKLAGAQEELAAMVQEPLKIWFISVDPQRDTPTQINDYVNYFQQPAILGVTAGHDQLFPFVRQLGLMYAMSSNAEGNYLVDHSASVVLINPQGQLVAMFKPEMVVGQPPVINTEQLLADFPLVLARLR</sequence>
<dbReference type="CDD" id="cd02968">
    <property type="entry name" value="SCO"/>
    <property type="match status" value="1"/>
</dbReference>
<dbReference type="InterPro" id="IPR003782">
    <property type="entry name" value="SCO1/SenC"/>
</dbReference>
<evidence type="ECO:0000313" key="2">
    <source>
        <dbReference type="EMBL" id="GHG75486.1"/>
    </source>
</evidence>
<dbReference type="InterPro" id="IPR036249">
    <property type="entry name" value="Thioredoxin-like_sf"/>
</dbReference>
<evidence type="ECO:0000313" key="3">
    <source>
        <dbReference type="Proteomes" id="UP000659697"/>
    </source>
</evidence>
<dbReference type="EMBL" id="BNAO01000009">
    <property type="protein sequence ID" value="GHG75486.1"/>
    <property type="molecule type" value="Genomic_DNA"/>
</dbReference>
<dbReference type="PANTHER" id="PTHR12151">
    <property type="entry name" value="ELECTRON TRANSPORT PROTIN SCO1/SENC FAMILY MEMBER"/>
    <property type="match status" value="1"/>
</dbReference>
<dbReference type="RefSeq" id="WP_189433829.1">
    <property type="nucleotide sequence ID" value="NZ_BNAO01000009.1"/>
</dbReference>
<protein>
    <submittedName>
        <fullName evidence="2">Electron transporter SenC</fullName>
    </submittedName>
</protein>
<dbReference type="Pfam" id="PF02630">
    <property type="entry name" value="SCO1-SenC"/>
    <property type="match status" value="1"/>
</dbReference>
<dbReference type="Gene3D" id="3.40.30.10">
    <property type="entry name" value="Glutaredoxin"/>
    <property type="match status" value="1"/>
</dbReference>
<dbReference type="SUPFAM" id="SSF52833">
    <property type="entry name" value="Thioredoxin-like"/>
    <property type="match status" value="1"/>
</dbReference>
<gene>
    <name evidence="2" type="primary">senC</name>
    <name evidence="2" type="ORF">GCM10010919_29730</name>
</gene>
<accession>A0ABQ3L0Z4</accession>